<protein>
    <submittedName>
        <fullName evidence="2">Uncharacterized protein</fullName>
    </submittedName>
</protein>
<evidence type="ECO:0000313" key="3">
    <source>
        <dbReference type="Proteomes" id="UP001396898"/>
    </source>
</evidence>
<sequence length="338" mass="37731">MPHYPPSAQKKRKAGDVPEDPPCNKKTKMGTVIRLLTKNGDASPGSVSQSKLPGPSGIAARPPLARTTPIPELPGGKLMQSALKVFYHGLGIVPRQVRWLDLSDAQTPRQALVDVLQATMYLHEDVLIMIQEILATPAKGYPSACFVRALAATYQDEEMRRMGLGFYGSDLPRKWKTAGAAGGKDYTTLTLQVFRWLLDISQYTLTVTHIVDALLCSPSFQGEPALQKSATLPLHVELWDGYRHLDKRIEKIRQEANIPEAWNRLFRPTFHGLTQGELGHALSAYKFSGGVSDMREAIVVHGWRSVDVWKLDLGRNGTRPRPIIWHNAAWLHGEHWPR</sequence>
<gene>
    <name evidence="2" type="ORF">PG991_013521</name>
</gene>
<comment type="caution">
    <text evidence="2">The sequence shown here is derived from an EMBL/GenBank/DDBJ whole genome shotgun (WGS) entry which is preliminary data.</text>
</comment>
<proteinExistence type="predicted"/>
<keyword evidence="3" id="KW-1185">Reference proteome</keyword>
<organism evidence="2 3">
    <name type="scientific">Apiospora marii</name>
    <dbReference type="NCBI Taxonomy" id="335849"/>
    <lineage>
        <taxon>Eukaryota</taxon>
        <taxon>Fungi</taxon>
        <taxon>Dikarya</taxon>
        <taxon>Ascomycota</taxon>
        <taxon>Pezizomycotina</taxon>
        <taxon>Sordariomycetes</taxon>
        <taxon>Xylariomycetidae</taxon>
        <taxon>Amphisphaeriales</taxon>
        <taxon>Apiosporaceae</taxon>
        <taxon>Apiospora</taxon>
    </lineage>
</organism>
<dbReference type="Proteomes" id="UP001396898">
    <property type="component" value="Unassembled WGS sequence"/>
</dbReference>
<evidence type="ECO:0000313" key="2">
    <source>
        <dbReference type="EMBL" id="KAK8001299.1"/>
    </source>
</evidence>
<evidence type="ECO:0000256" key="1">
    <source>
        <dbReference type="SAM" id="MobiDB-lite"/>
    </source>
</evidence>
<feature type="region of interest" description="Disordered" evidence="1">
    <location>
        <begin position="1"/>
        <end position="73"/>
    </location>
</feature>
<name>A0ABR1R684_9PEZI</name>
<reference evidence="2 3" key="1">
    <citation type="submission" date="2023-01" db="EMBL/GenBank/DDBJ databases">
        <title>Analysis of 21 Apiospora genomes using comparative genomics revels a genus with tremendous synthesis potential of carbohydrate active enzymes and secondary metabolites.</title>
        <authorList>
            <person name="Sorensen T."/>
        </authorList>
    </citation>
    <scope>NUCLEOTIDE SEQUENCE [LARGE SCALE GENOMIC DNA]</scope>
    <source>
        <strain evidence="2 3">CBS 20057</strain>
    </source>
</reference>
<accession>A0ABR1R684</accession>
<dbReference type="EMBL" id="JAQQWI010000018">
    <property type="protein sequence ID" value="KAK8001299.1"/>
    <property type="molecule type" value="Genomic_DNA"/>
</dbReference>